<gene>
    <name evidence="2" type="ORF">RDB_LOCUS43843</name>
</gene>
<protein>
    <submittedName>
        <fullName evidence="2">Uncharacterized protein</fullName>
    </submittedName>
</protein>
<proteinExistence type="predicted"/>
<dbReference type="Proteomes" id="UP000663846">
    <property type="component" value="Unassembled WGS sequence"/>
</dbReference>
<sequence length="124" mass="13228">MSLPVEPIAVHLNTAGLASESSTSDASSPVQTTPGSPPADQNNKFENLDNDIDTSTTNNRADDHIDQQTVAGASGKRVANLTRLAFPTLKIARGRFSSVYKGVYRKHGSHIGLLTPLIFPKSNI</sequence>
<dbReference type="EMBL" id="CAJMWS010000284">
    <property type="protein sequence ID" value="CAE6390988.1"/>
    <property type="molecule type" value="Genomic_DNA"/>
</dbReference>
<reference evidence="2" key="1">
    <citation type="submission" date="2021-01" db="EMBL/GenBank/DDBJ databases">
        <authorList>
            <person name="Kaushik A."/>
        </authorList>
    </citation>
    <scope>NUCLEOTIDE SEQUENCE</scope>
    <source>
        <strain evidence="2">AG1-1C</strain>
    </source>
</reference>
<evidence type="ECO:0000256" key="1">
    <source>
        <dbReference type="SAM" id="MobiDB-lite"/>
    </source>
</evidence>
<feature type="region of interest" description="Disordered" evidence="1">
    <location>
        <begin position="16"/>
        <end position="74"/>
    </location>
</feature>
<feature type="compositionally biased region" description="Low complexity" evidence="1">
    <location>
        <begin position="19"/>
        <end position="28"/>
    </location>
</feature>
<feature type="compositionally biased region" description="Polar residues" evidence="1">
    <location>
        <begin position="29"/>
        <end position="45"/>
    </location>
</feature>
<accession>A0A8H2WNW5</accession>
<comment type="caution">
    <text evidence="2">The sequence shown here is derived from an EMBL/GenBank/DDBJ whole genome shotgun (WGS) entry which is preliminary data.</text>
</comment>
<dbReference type="AlphaFoldDB" id="A0A8H2WNW5"/>
<name>A0A8H2WNW5_9AGAM</name>
<organism evidence="2 3">
    <name type="scientific">Rhizoctonia solani</name>
    <dbReference type="NCBI Taxonomy" id="456999"/>
    <lineage>
        <taxon>Eukaryota</taxon>
        <taxon>Fungi</taxon>
        <taxon>Dikarya</taxon>
        <taxon>Basidiomycota</taxon>
        <taxon>Agaricomycotina</taxon>
        <taxon>Agaricomycetes</taxon>
        <taxon>Cantharellales</taxon>
        <taxon>Ceratobasidiaceae</taxon>
        <taxon>Rhizoctonia</taxon>
    </lineage>
</organism>
<evidence type="ECO:0000313" key="3">
    <source>
        <dbReference type="Proteomes" id="UP000663846"/>
    </source>
</evidence>
<evidence type="ECO:0000313" key="2">
    <source>
        <dbReference type="EMBL" id="CAE6390988.1"/>
    </source>
</evidence>